<reference evidence="2 3" key="1">
    <citation type="submission" date="2020-07" db="EMBL/GenBank/DDBJ databases">
        <authorList>
            <person name="Sun Q."/>
        </authorList>
    </citation>
    <scope>NUCLEOTIDE SEQUENCE [LARGE SCALE GENOMIC DNA]</scope>
    <source>
        <strain evidence="2 3">CGMCC 1.13654</strain>
    </source>
</reference>
<evidence type="ECO:0000256" key="1">
    <source>
        <dbReference type="SAM" id="SignalP"/>
    </source>
</evidence>
<sequence length="126" mass="13341">MGGLAGWSAMKIAIACLAAAVVAGLSAAPVEAKSPIKHCYLAVDGKVRVNNPCQVFPLGGHSYTLNTWDGGKPKRSHFAQVDANSDGTGDATWNADPNDDHALDPLGTVRWVKGCWINRRAKICAR</sequence>
<keyword evidence="3" id="KW-1185">Reference proteome</keyword>
<feature type="signal peptide" evidence="1">
    <location>
        <begin position="1"/>
        <end position="32"/>
    </location>
</feature>
<dbReference type="EMBL" id="JACEIB010000007">
    <property type="protein sequence ID" value="MBA2934749.1"/>
    <property type="molecule type" value="Genomic_DNA"/>
</dbReference>
<accession>A0A838L880</accession>
<name>A0A838L880_9SPHN</name>
<evidence type="ECO:0000313" key="2">
    <source>
        <dbReference type="EMBL" id="MBA2934749.1"/>
    </source>
</evidence>
<keyword evidence="1" id="KW-0732">Signal</keyword>
<dbReference type="Proteomes" id="UP000570166">
    <property type="component" value="Unassembled WGS sequence"/>
</dbReference>
<evidence type="ECO:0000313" key="3">
    <source>
        <dbReference type="Proteomes" id="UP000570166"/>
    </source>
</evidence>
<comment type="caution">
    <text evidence="2">The sequence shown here is derived from an EMBL/GenBank/DDBJ whole genome shotgun (WGS) entry which is preliminary data.</text>
</comment>
<organism evidence="2 3">
    <name type="scientific">Sphingomonas chungangi</name>
    <dbReference type="NCBI Taxonomy" id="2683589"/>
    <lineage>
        <taxon>Bacteria</taxon>
        <taxon>Pseudomonadati</taxon>
        <taxon>Pseudomonadota</taxon>
        <taxon>Alphaproteobacteria</taxon>
        <taxon>Sphingomonadales</taxon>
        <taxon>Sphingomonadaceae</taxon>
        <taxon>Sphingomonas</taxon>
    </lineage>
</organism>
<feature type="chain" id="PRO_5032352993" evidence="1">
    <location>
        <begin position="33"/>
        <end position="126"/>
    </location>
</feature>
<dbReference type="AlphaFoldDB" id="A0A838L880"/>
<gene>
    <name evidence="2" type="ORF">HZF05_11640</name>
</gene>
<dbReference type="RefSeq" id="WP_160366527.1">
    <property type="nucleotide sequence ID" value="NZ_JACEIB010000007.1"/>
</dbReference>
<proteinExistence type="predicted"/>
<protein>
    <submittedName>
        <fullName evidence="2">Uncharacterized protein</fullName>
    </submittedName>
</protein>